<feature type="transmembrane region" description="Helical" evidence="5">
    <location>
        <begin position="298"/>
        <end position="318"/>
    </location>
</feature>
<keyword evidence="4 5" id="KW-0472">Membrane</keyword>
<evidence type="ECO:0000256" key="3">
    <source>
        <dbReference type="ARBA" id="ARBA00022989"/>
    </source>
</evidence>
<dbReference type="AlphaFoldDB" id="A0A7S4DI03"/>
<evidence type="ECO:0000256" key="5">
    <source>
        <dbReference type="SAM" id="Phobius"/>
    </source>
</evidence>
<feature type="transmembrane region" description="Helical" evidence="5">
    <location>
        <begin position="6"/>
        <end position="31"/>
    </location>
</feature>
<feature type="transmembrane region" description="Helical" evidence="5">
    <location>
        <begin position="77"/>
        <end position="99"/>
    </location>
</feature>
<evidence type="ECO:0000256" key="1">
    <source>
        <dbReference type="ARBA" id="ARBA00004141"/>
    </source>
</evidence>
<gene>
    <name evidence="6" type="ORF">LGLO00237_LOCUS4315</name>
</gene>
<dbReference type="InterPro" id="IPR037185">
    <property type="entry name" value="EmrE-like"/>
</dbReference>
<keyword evidence="2 5" id="KW-0812">Transmembrane</keyword>
<feature type="transmembrane region" description="Helical" evidence="5">
    <location>
        <begin position="362"/>
        <end position="380"/>
    </location>
</feature>
<dbReference type="PANTHER" id="PTHR12570:SF82">
    <property type="entry name" value="NIPA-LIKE PROTEIN 3"/>
    <property type="match status" value="1"/>
</dbReference>
<evidence type="ECO:0000256" key="2">
    <source>
        <dbReference type="ARBA" id="ARBA00022692"/>
    </source>
</evidence>
<sequence length="419" mass="44767">MINGGLFFVGILFSLSGACMLALSMVMQRYALSYPSENNKVPFFGVELPRMLVWFFGLVAYGIGCALYVISLLFAPLILMGSIFTTLLIWNMIFARWFLKEPLTAPKIACSTIILAGVCLIVVATPTGIPVDFSPTDVVALLSRPAGATYVAVLFTLVLSSVVAIIIYERTYPTNIQANSTANVIDVPIAADTKVSSSTEKWASPTAAPASLARNAEKDVDVEKAGDTKAAAAAGAATAGAATATVAVSTAIAPEWLDNFMGFLYPGSLGLDEGICSLTMKATISMLANCEGDECSMWIVWVSGFFWIVTSLATLWWLKTVFGRYEVTKALPIEYGAVNIASMCSGLLFFQEHRYLKSWQLSVVLSGLGVILVGLAVGRLDPPSSFPVKATTEDDVEMIAGMKPNEQIVAPPATTDAKR</sequence>
<name>A0A7S4DI03_9EUKA</name>
<reference evidence="6" key="1">
    <citation type="submission" date="2021-01" db="EMBL/GenBank/DDBJ databases">
        <authorList>
            <person name="Corre E."/>
            <person name="Pelletier E."/>
            <person name="Niang G."/>
            <person name="Scheremetjew M."/>
            <person name="Finn R."/>
            <person name="Kale V."/>
            <person name="Holt S."/>
            <person name="Cochrane G."/>
            <person name="Meng A."/>
            <person name="Brown T."/>
            <person name="Cohen L."/>
        </authorList>
    </citation>
    <scope>NUCLEOTIDE SEQUENCE</scope>
    <source>
        <strain evidence="6">CCCM811</strain>
    </source>
</reference>
<evidence type="ECO:0000256" key="4">
    <source>
        <dbReference type="ARBA" id="ARBA00023136"/>
    </source>
</evidence>
<protein>
    <submittedName>
        <fullName evidence="6">Uncharacterized protein</fullName>
    </submittedName>
</protein>
<proteinExistence type="predicted"/>
<feature type="transmembrane region" description="Helical" evidence="5">
    <location>
        <begin position="108"/>
        <end position="129"/>
    </location>
</feature>
<dbReference type="EMBL" id="HBIV01005970">
    <property type="protein sequence ID" value="CAE0650477.1"/>
    <property type="molecule type" value="Transcribed_RNA"/>
</dbReference>
<dbReference type="GO" id="GO:0016020">
    <property type="term" value="C:membrane"/>
    <property type="evidence" value="ECO:0007669"/>
    <property type="project" value="UniProtKB-SubCell"/>
</dbReference>
<dbReference type="Gene3D" id="1.10.3730.20">
    <property type="match status" value="1"/>
</dbReference>
<organism evidence="6">
    <name type="scientific">Lotharella globosa</name>
    <dbReference type="NCBI Taxonomy" id="91324"/>
    <lineage>
        <taxon>Eukaryota</taxon>
        <taxon>Sar</taxon>
        <taxon>Rhizaria</taxon>
        <taxon>Cercozoa</taxon>
        <taxon>Chlorarachniophyceae</taxon>
        <taxon>Lotharella</taxon>
    </lineage>
</organism>
<dbReference type="InterPro" id="IPR008521">
    <property type="entry name" value="Mg_trans_NIPA"/>
</dbReference>
<accession>A0A7S4DI03</accession>
<comment type="subcellular location">
    <subcellularLocation>
        <location evidence="1">Membrane</location>
        <topology evidence="1">Multi-pass membrane protein</topology>
    </subcellularLocation>
</comment>
<feature type="transmembrane region" description="Helical" evidence="5">
    <location>
        <begin position="149"/>
        <end position="168"/>
    </location>
</feature>
<keyword evidence="3 5" id="KW-1133">Transmembrane helix</keyword>
<dbReference type="PANTHER" id="PTHR12570">
    <property type="match status" value="1"/>
</dbReference>
<dbReference type="Pfam" id="PF05653">
    <property type="entry name" value="Mg_trans_NIPA"/>
    <property type="match status" value="1"/>
</dbReference>
<feature type="transmembrane region" description="Helical" evidence="5">
    <location>
        <begin position="52"/>
        <end position="71"/>
    </location>
</feature>
<evidence type="ECO:0000313" key="6">
    <source>
        <dbReference type="EMBL" id="CAE0650477.1"/>
    </source>
</evidence>
<dbReference type="GO" id="GO:0015095">
    <property type="term" value="F:magnesium ion transmembrane transporter activity"/>
    <property type="evidence" value="ECO:0007669"/>
    <property type="project" value="InterPro"/>
</dbReference>
<dbReference type="SUPFAM" id="SSF103481">
    <property type="entry name" value="Multidrug resistance efflux transporter EmrE"/>
    <property type="match status" value="1"/>
</dbReference>